<dbReference type="Pfam" id="PF13577">
    <property type="entry name" value="SnoaL_4"/>
    <property type="match status" value="1"/>
</dbReference>
<dbReference type="EMBL" id="JAULSU010000003">
    <property type="protein sequence ID" value="KAK0623935.1"/>
    <property type="molecule type" value="Genomic_DNA"/>
</dbReference>
<dbReference type="Proteomes" id="UP001175000">
    <property type="component" value="Unassembled WGS sequence"/>
</dbReference>
<proteinExistence type="predicted"/>
<reference evidence="2" key="1">
    <citation type="submission" date="2023-06" db="EMBL/GenBank/DDBJ databases">
        <title>Genome-scale phylogeny and comparative genomics of the fungal order Sordariales.</title>
        <authorList>
            <consortium name="Lawrence Berkeley National Laboratory"/>
            <person name="Hensen N."/>
            <person name="Bonometti L."/>
            <person name="Westerberg I."/>
            <person name="Brannstrom I.O."/>
            <person name="Guillou S."/>
            <person name="Cros-Aarteil S."/>
            <person name="Calhoun S."/>
            <person name="Haridas S."/>
            <person name="Kuo A."/>
            <person name="Mondo S."/>
            <person name="Pangilinan J."/>
            <person name="Riley R."/>
            <person name="Labutti K."/>
            <person name="Andreopoulos B."/>
            <person name="Lipzen A."/>
            <person name="Chen C."/>
            <person name="Yanf M."/>
            <person name="Daum C."/>
            <person name="Ng V."/>
            <person name="Clum A."/>
            <person name="Steindorff A."/>
            <person name="Ohm R."/>
            <person name="Martin F."/>
            <person name="Silar P."/>
            <person name="Natvig D."/>
            <person name="Lalanne C."/>
            <person name="Gautier V."/>
            <person name="Ament-Velasquez S.L."/>
            <person name="Kruys A."/>
            <person name="Hutchinson M.I."/>
            <person name="Powell A.J."/>
            <person name="Barry K."/>
            <person name="Miller A.N."/>
            <person name="Grigoriev I.V."/>
            <person name="Debuchy R."/>
            <person name="Gladieux P."/>
            <person name="Thoren M.H."/>
            <person name="Johannesson H."/>
        </authorList>
    </citation>
    <scope>NUCLEOTIDE SEQUENCE</scope>
    <source>
        <strain evidence="2">CBS 606.72</strain>
    </source>
</reference>
<dbReference type="SUPFAM" id="SSF54427">
    <property type="entry name" value="NTF2-like"/>
    <property type="match status" value="1"/>
</dbReference>
<keyword evidence="3" id="KW-1185">Reference proteome</keyword>
<evidence type="ECO:0000259" key="1">
    <source>
        <dbReference type="Pfam" id="PF13577"/>
    </source>
</evidence>
<dbReference type="AlphaFoldDB" id="A0AA39WYH5"/>
<gene>
    <name evidence="2" type="ORF">B0T14DRAFT_517261</name>
</gene>
<feature type="domain" description="SnoaL-like" evidence="1">
    <location>
        <begin position="131"/>
        <end position="257"/>
    </location>
</feature>
<accession>A0AA39WYH5</accession>
<protein>
    <recommendedName>
        <fullName evidence="1">SnoaL-like domain-containing protein</fullName>
    </recommendedName>
</protein>
<dbReference type="InterPro" id="IPR032710">
    <property type="entry name" value="NTF2-like_dom_sf"/>
</dbReference>
<evidence type="ECO:0000313" key="2">
    <source>
        <dbReference type="EMBL" id="KAK0623935.1"/>
    </source>
</evidence>
<name>A0AA39WYH5_9PEZI</name>
<sequence>MVINDPAGKGVSFPEHLTESLAHTVTVPVAVLETAPISEKVTLEETVVEVAAEGTPAPIVEETPAPIIEESTPVVEEVAPVLEEATPTPEVVAPVEEKPTETVIYSAPSTVTSAVDPHTKLYSHINGSAAQLLDRLAVAELCKGWPVYRDASEWSNYRDLFTEDGTVWTTWSGPRHISDFISISQAGKKSGVFIMHRECGTLTELSRTHPNRAIGKMKATITHRFTFPESQFDVDCDCRFIFFAQRNPETGEWKARYVKLFYEKDKVVPVDGRTAPVFEMEELERYPAGYCYLGAAQARLGYEIDVCLPTPFNGGLYERMYGEMEKWLDGKEIDLFWEGK</sequence>
<organism evidence="2 3">
    <name type="scientific">Immersiella caudata</name>
    <dbReference type="NCBI Taxonomy" id="314043"/>
    <lineage>
        <taxon>Eukaryota</taxon>
        <taxon>Fungi</taxon>
        <taxon>Dikarya</taxon>
        <taxon>Ascomycota</taxon>
        <taxon>Pezizomycotina</taxon>
        <taxon>Sordariomycetes</taxon>
        <taxon>Sordariomycetidae</taxon>
        <taxon>Sordariales</taxon>
        <taxon>Lasiosphaeriaceae</taxon>
        <taxon>Immersiella</taxon>
    </lineage>
</organism>
<dbReference type="InterPro" id="IPR037401">
    <property type="entry name" value="SnoaL-like"/>
</dbReference>
<comment type="caution">
    <text evidence="2">The sequence shown here is derived from an EMBL/GenBank/DDBJ whole genome shotgun (WGS) entry which is preliminary data.</text>
</comment>
<evidence type="ECO:0000313" key="3">
    <source>
        <dbReference type="Proteomes" id="UP001175000"/>
    </source>
</evidence>
<dbReference type="Gene3D" id="3.10.450.50">
    <property type="match status" value="1"/>
</dbReference>